<keyword evidence="10" id="KW-1185">Reference proteome</keyword>
<comment type="pathway">
    <text evidence="2">Secondary metabolite biosynthesis.</text>
</comment>
<evidence type="ECO:0000313" key="10">
    <source>
        <dbReference type="Proteomes" id="UP000076881"/>
    </source>
</evidence>
<dbReference type="Pfam" id="PF08240">
    <property type="entry name" value="ADH_N"/>
    <property type="match status" value="1"/>
</dbReference>
<evidence type="ECO:0000256" key="4">
    <source>
        <dbReference type="ARBA" id="ARBA00022723"/>
    </source>
</evidence>
<comment type="caution">
    <text evidence="9">The sequence shown here is derived from an EMBL/GenBank/DDBJ whole genome shotgun (WGS) entry which is preliminary data.</text>
</comment>
<reference evidence="9 10" key="1">
    <citation type="journal article" date="2016" name="Genome Biol. Evol.">
        <title>Divergent and convergent evolution of fungal pathogenicity.</title>
        <authorList>
            <person name="Shang Y."/>
            <person name="Xiao G."/>
            <person name="Zheng P."/>
            <person name="Cen K."/>
            <person name="Zhan S."/>
            <person name="Wang C."/>
        </authorList>
    </citation>
    <scope>NUCLEOTIDE SEQUENCE [LARGE SCALE GENOMIC DNA]</scope>
    <source>
        <strain evidence="9 10">RCEF 1005</strain>
    </source>
</reference>
<sequence length="515" mass="55426">MASDPIASKSFDEVTEGADNDSTRIQAFCQDRRNVSDRTWKAKFLSDHFKGPQPDKILVRLLEDPSYEDPRNNLTVWARPDPAVTALAAYCQAQLQGLGLDIWLTPQHGLHMTVLVVAELSLVLIPVITSYGKVDTATHLVMACESEALVARGPFSEGKWALEPVKLRELRQDEVLVQMVASGICHTDLHCGNTSADAGVPGVYYPRVLGHEGSGYVVRTGSAVKNVQAGDPVLLSFAYCGECYVCTSGPPSHCIKFFDINFMGEPVFEGGIGGRFFGQSSLARHSVVSDKCVVNVAGRGLSKDDLKLLAPLGCGLQTGSGTVINVARAGPKDCVTIAGMGGVGLAAIIAAKNKGCKAIIGLDRVDSRLVLAKSLGATHVINTTNLEMKDIVEKIKEASEGLGSTISIDTTAFPPLVSAQVDATRYMGKIIQVGTGMPNANLALHMQSFMVSGKQYFGAVQGHAKTSEYIPEMIKWWRDGKFPIEKLVTFFEHENYAQALEAMGRGEAIKPVIVW</sequence>
<dbReference type="CDD" id="cd08278">
    <property type="entry name" value="benzyl_alcohol_DH"/>
    <property type="match status" value="1"/>
</dbReference>
<dbReference type="STRING" id="1081108.A0A168D0A2"/>
<comment type="similarity">
    <text evidence="3 7">Belongs to the zinc-containing alcohol dehydrogenase family.</text>
</comment>
<evidence type="ECO:0000256" key="2">
    <source>
        <dbReference type="ARBA" id="ARBA00005179"/>
    </source>
</evidence>
<dbReference type="Proteomes" id="UP000076881">
    <property type="component" value="Unassembled WGS sequence"/>
</dbReference>
<keyword evidence="6" id="KW-0560">Oxidoreductase</keyword>
<evidence type="ECO:0000256" key="5">
    <source>
        <dbReference type="ARBA" id="ARBA00022833"/>
    </source>
</evidence>
<dbReference type="Gene3D" id="3.90.180.10">
    <property type="entry name" value="Medium-chain alcohol dehydrogenases, catalytic domain"/>
    <property type="match status" value="1"/>
</dbReference>
<protein>
    <submittedName>
        <fullName evidence="9">Alcohol dehydrogenase superfamily, zinc-type</fullName>
    </submittedName>
</protein>
<dbReference type="InterPro" id="IPR011032">
    <property type="entry name" value="GroES-like_sf"/>
</dbReference>
<dbReference type="InterPro" id="IPR002328">
    <property type="entry name" value="ADH_Zn_CS"/>
</dbReference>
<dbReference type="InterPro" id="IPR013154">
    <property type="entry name" value="ADH-like_N"/>
</dbReference>
<dbReference type="AlphaFoldDB" id="A0A168D0A2"/>
<dbReference type="EMBL" id="AZHF01000008">
    <property type="protein sequence ID" value="OAA72015.1"/>
    <property type="molecule type" value="Genomic_DNA"/>
</dbReference>
<dbReference type="PROSITE" id="PS00059">
    <property type="entry name" value="ADH_ZINC"/>
    <property type="match status" value="1"/>
</dbReference>
<evidence type="ECO:0000313" key="9">
    <source>
        <dbReference type="EMBL" id="OAA72015.1"/>
    </source>
</evidence>
<dbReference type="InterPro" id="IPR009097">
    <property type="entry name" value="Cyclic_Pdiesterase"/>
</dbReference>
<gene>
    <name evidence="9" type="ORF">LEL_09250</name>
</gene>
<accession>A0A168D0A2</accession>
<dbReference type="Gene3D" id="3.40.50.720">
    <property type="entry name" value="NAD(P)-binding Rossmann-like Domain"/>
    <property type="match status" value="1"/>
</dbReference>
<dbReference type="InterPro" id="IPR036291">
    <property type="entry name" value="NAD(P)-bd_dom_sf"/>
</dbReference>
<keyword evidence="5 7" id="KW-0862">Zinc</keyword>
<dbReference type="SUPFAM" id="SSF55144">
    <property type="entry name" value="LigT-like"/>
    <property type="match status" value="1"/>
</dbReference>
<dbReference type="GO" id="GO:0016491">
    <property type="term" value="F:oxidoreductase activity"/>
    <property type="evidence" value="ECO:0007669"/>
    <property type="project" value="UniProtKB-KW"/>
</dbReference>
<dbReference type="InterPro" id="IPR020843">
    <property type="entry name" value="ER"/>
</dbReference>
<dbReference type="InterPro" id="IPR013149">
    <property type="entry name" value="ADH-like_C"/>
</dbReference>
<evidence type="ECO:0000259" key="8">
    <source>
        <dbReference type="SMART" id="SM00829"/>
    </source>
</evidence>
<dbReference type="SMART" id="SM00829">
    <property type="entry name" value="PKS_ER"/>
    <property type="match status" value="1"/>
</dbReference>
<name>A0A168D0A2_CORDF</name>
<evidence type="ECO:0000256" key="3">
    <source>
        <dbReference type="ARBA" id="ARBA00008072"/>
    </source>
</evidence>
<dbReference type="SUPFAM" id="SSF51735">
    <property type="entry name" value="NAD(P)-binding Rossmann-fold domains"/>
    <property type="match status" value="1"/>
</dbReference>
<proteinExistence type="inferred from homology"/>
<dbReference type="SUPFAM" id="SSF50129">
    <property type="entry name" value="GroES-like"/>
    <property type="match status" value="1"/>
</dbReference>
<dbReference type="OrthoDB" id="1560166at2759"/>
<feature type="domain" description="Enoyl reductase (ER)" evidence="8">
    <location>
        <begin position="153"/>
        <end position="513"/>
    </location>
</feature>
<evidence type="ECO:0000256" key="7">
    <source>
        <dbReference type="RuleBase" id="RU361277"/>
    </source>
</evidence>
<organism evidence="9 10">
    <name type="scientific">Akanthomyces lecanii RCEF 1005</name>
    <dbReference type="NCBI Taxonomy" id="1081108"/>
    <lineage>
        <taxon>Eukaryota</taxon>
        <taxon>Fungi</taxon>
        <taxon>Dikarya</taxon>
        <taxon>Ascomycota</taxon>
        <taxon>Pezizomycotina</taxon>
        <taxon>Sordariomycetes</taxon>
        <taxon>Hypocreomycetidae</taxon>
        <taxon>Hypocreales</taxon>
        <taxon>Cordycipitaceae</taxon>
        <taxon>Akanthomyces</taxon>
        <taxon>Cordyceps confragosa</taxon>
    </lineage>
</organism>
<evidence type="ECO:0000256" key="1">
    <source>
        <dbReference type="ARBA" id="ARBA00001947"/>
    </source>
</evidence>
<comment type="cofactor">
    <cofactor evidence="1 7">
        <name>Zn(2+)</name>
        <dbReference type="ChEBI" id="CHEBI:29105"/>
    </cofactor>
</comment>
<dbReference type="Pfam" id="PF00107">
    <property type="entry name" value="ADH_zinc_N"/>
    <property type="match status" value="1"/>
</dbReference>
<dbReference type="PANTHER" id="PTHR43350:SF2">
    <property type="entry name" value="GROES-LIKE ZINC-BINDING ALCOHOL DEHYDROGENASE FAMILY PROTEIN"/>
    <property type="match status" value="1"/>
</dbReference>
<dbReference type="GO" id="GO:0008270">
    <property type="term" value="F:zinc ion binding"/>
    <property type="evidence" value="ECO:0007669"/>
    <property type="project" value="InterPro"/>
</dbReference>
<keyword evidence="4 7" id="KW-0479">Metal-binding</keyword>
<dbReference type="PANTHER" id="PTHR43350">
    <property type="entry name" value="NAD-DEPENDENT ALCOHOL DEHYDROGENASE"/>
    <property type="match status" value="1"/>
</dbReference>
<evidence type="ECO:0000256" key="6">
    <source>
        <dbReference type="ARBA" id="ARBA00023002"/>
    </source>
</evidence>